<evidence type="ECO:0000313" key="3">
    <source>
        <dbReference type="Proteomes" id="UP001230051"/>
    </source>
</evidence>
<comment type="caution">
    <text evidence="2">The sequence shown here is derived from an EMBL/GenBank/DDBJ whole genome shotgun (WGS) entry which is preliminary data.</text>
</comment>
<dbReference type="PROSITE" id="PS50082">
    <property type="entry name" value="WD_REPEATS_2"/>
    <property type="match status" value="2"/>
</dbReference>
<dbReference type="InterPro" id="IPR015943">
    <property type="entry name" value="WD40/YVTN_repeat-like_dom_sf"/>
</dbReference>
<dbReference type="PROSITE" id="PS50294">
    <property type="entry name" value="WD_REPEATS_REGION"/>
    <property type="match status" value="1"/>
</dbReference>
<dbReference type="AlphaFoldDB" id="A0AAD8LP73"/>
<evidence type="ECO:0000313" key="2">
    <source>
        <dbReference type="EMBL" id="KAK1171118.1"/>
    </source>
</evidence>
<keyword evidence="3" id="KW-1185">Reference proteome</keyword>
<protein>
    <submittedName>
        <fullName evidence="2">WD repeat-containing protein 27 isoform X1</fullName>
    </submittedName>
</protein>
<dbReference type="Gene3D" id="2.130.10.10">
    <property type="entry name" value="YVTN repeat-like/Quinoprotein amine dehydrogenase"/>
    <property type="match status" value="3"/>
</dbReference>
<organism evidence="2 3">
    <name type="scientific">Acipenser oxyrinchus oxyrinchus</name>
    <dbReference type="NCBI Taxonomy" id="40147"/>
    <lineage>
        <taxon>Eukaryota</taxon>
        <taxon>Metazoa</taxon>
        <taxon>Chordata</taxon>
        <taxon>Craniata</taxon>
        <taxon>Vertebrata</taxon>
        <taxon>Euteleostomi</taxon>
        <taxon>Actinopterygii</taxon>
        <taxon>Chondrostei</taxon>
        <taxon>Acipenseriformes</taxon>
        <taxon>Acipenseridae</taxon>
        <taxon>Acipenser</taxon>
    </lineage>
</organism>
<gene>
    <name evidence="2" type="primary">WDR27</name>
    <name evidence="2" type="ORF">AOXY_G5831</name>
</gene>
<feature type="repeat" description="WD" evidence="1">
    <location>
        <begin position="157"/>
        <end position="199"/>
    </location>
</feature>
<dbReference type="SUPFAM" id="SSF50998">
    <property type="entry name" value="Quinoprotein alcohol dehydrogenase-like"/>
    <property type="match status" value="1"/>
</dbReference>
<sequence>MADSWQTAEDHFQNVLLEKHSVTSRAPVSHVQLACSPCFCAFPLHGNELCILKTGDPSLQSVQLKGHHRSITAVTFGNRQEPVLVCSASEDYVIVWEAERCHKQAMQGMIPRGIVIGTLLGNVQYLSMSPDDGTVAACTDAKIYMLNSKYEEVFTILQGHLGSVTAAEFCSWQPDILVSVSEDRTFKVWNQINGEVLYQSAVLSASPLLSLCISEEHKQLITGSGDGQLWVFSLLDGQQYRLVIQVDLQKTEQRYLRNMELKQTQLSKSALPTKNTLGGEERMETAKPVLRITPCKHFPVLNEEAISFSSMNSFNFWIGSSDSLHIINLATSEMEAALHFKDYSGLSIAVAGSCAIQHGTTNNARVFICNNVELLALSLQVFCLLTSMFENHIALLEVNLTALARAFHHFNGQACCLTEPLCVVARTPLLPTSPLNFELTKREDSKPACQKKSDVKSSVKDQPLVFHTKVKSSGYTATPRMAMFSLKTNIQKPSVLPTKGNKRGCGIIKDYPVDSPAPSVVQTQVSTAVRPTPICSLQYSGDGKQLACGLADKSILLYNSSLTGSPAVFTGHDGAVTSIGWSHNRNWLLSASEDKTLKIWPVHGTEPALELGADTFSKPIRSAQFYFMDKFILMSSGPSLQLFVYHLDTNREDIKRYKQKSLCKLVEKFQMTPSTEVTCLSAVNEFYSHIVLASGSNRMVEVFDFNVGCSVAAIPDAHSRAVHQIVQNKGSVFSTQGSDAYNLFLTTAVTDGIKLWDLRTVRCVRRYEGHLNRCHPCGIAITPCGQFIATGSENKCAYVFDIRSSSFIHKLSRHTDTVINVAFNPFYPKVSAHLYICIVCSSCNSDVIQCSHLLMLEIQLK</sequence>
<dbReference type="Proteomes" id="UP001230051">
    <property type="component" value="Unassembled WGS sequence"/>
</dbReference>
<accession>A0AAD8LP73</accession>
<dbReference type="SUPFAM" id="SSF50978">
    <property type="entry name" value="WD40 repeat-like"/>
    <property type="match status" value="1"/>
</dbReference>
<dbReference type="InterPro" id="IPR036322">
    <property type="entry name" value="WD40_repeat_dom_sf"/>
</dbReference>
<dbReference type="SMART" id="SM00320">
    <property type="entry name" value="WD40"/>
    <property type="match status" value="9"/>
</dbReference>
<proteinExistence type="predicted"/>
<reference evidence="2" key="1">
    <citation type="submission" date="2022-02" db="EMBL/GenBank/DDBJ databases">
        <title>Atlantic sturgeon de novo genome assembly.</title>
        <authorList>
            <person name="Stock M."/>
            <person name="Klopp C."/>
            <person name="Guiguen Y."/>
            <person name="Cabau C."/>
            <person name="Parinello H."/>
            <person name="Santidrian Yebra-Pimentel E."/>
            <person name="Kuhl H."/>
            <person name="Dirks R.P."/>
            <person name="Guessner J."/>
            <person name="Wuertz S."/>
            <person name="Du K."/>
            <person name="Schartl M."/>
        </authorList>
    </citation>
    <scope>NUCLEOTIDE SEQUENCE</scope>
    <source>
        <strain evidence="2">STURGEONOMICS-FGT-2020</strain>
        <tissue evidence="2">Whole blood</tissue>
    </source>
</reference>
<dbReference type="InterPro" id="IPR001680">
    <property type="entry name" value="WD40_rpt"/>
</dbReference>
<dbReference type="InterPro" id="IPR011047">
    <property type="entry name" value="Quinoprotein_ADH-like_sf"/>
</dbReference>
<feature type="repeat" description="WD" evidence="1">
    <location>
        <begin position="569"/>
        <end position="610"/>
    </location>
</feature>
<keyword evidence="1" id="KW-0853">WD repeat</keyword>
<name>A0AAD8LP73_ACIOX</name>
<evidence type="ECO:0000256" key="1">
    <source>
        <dbReference type="PROSITE-ProRule" id="PRU00221"/>
    </source>
</evidence>
<dbReference type="PANTHER" id="PTHR44525">
    <property type="entry name" value="WD REPEAT-CONTAINING PROTEIN 27"/>
    <property type="match status" value="1"/>
</dbReference>
<dbReference type="PANTHER" id="PTHR44525:SF1">
    <property type="entry name" value="WD REPEAT-CONTAINING PROTEIN 27"/>
    <property type="match status" value="1"/>
</dbReference>
<dbReference type="EMBL" id="JAGXEW010000005">
    <property type="protein sequence ID" value="KAK1171118.1"/>
    <property type="molecule type" value="Genomic_DNA"/>
</dbReference>
<dbReference type="InterPro" id="IPR042411">
    <property type="entry name" value="WDR27"/>
</dbReference>
<dbReference type="Pfam" id="PF00400">
    <property type="entry name" value="WD40"/>
    <property type="match status" value="3"/>
</dbReference>